<comment type="caution">
    <text evidence="1">The sequence shown here is derived from an EMBL/GenBank/DDBJ whole genome shotgun (WGS) entry which is preliminary data.</text>
</comment>
<proteinExistence type="predicted"/>
<sequence>MRQSRMRGWMMDSMTPFKGALMNVETVEEDESFYVTNIEIGCEDCVRSTESNGNGYTDVLLGGPRTIMRHYLTVQPGADLHVSCPGL</sequence>
<keyword evidence="2" id="KW-1185">Reference proteome</keyword>
<evidence type="ECO:0000313" key="2">
    <source>
        <dbReference type="Proteomes" id="UP001419268"/>
    </source>
</evidence>
<reference evidence="1 2" key="1">
    <citation type="submission" date="2024-01" db="EMBL/GenBank/DDBJ databases">
        <title>Genome assemblies of Stephania.</title>
        <authorList>
            <person name="Yang L."/>
        </authorList>
    </citation>
    <scope>NUCLEOTIDE SEQUENCE [LARGE SCALE GENOMIC DNA]</scope>
    <source>
        <strain evidence="1">JXDWG</strain>
        <tissue evidence="1">Leaf</tissue>
    </source>
</reference>
<dbReference type="AlphaFoldDB" id="A0AAP0HGJ3"/>
<evidence type="ECO:0000313" key="1">
    <source>
        <dbReference type="EMBL" id="KAK9084027.1"/>
    </source>
</evidence>
<protein>
    <submittedName>
        <fullName evidence="1">Uncharacterized protein</fullName>
    </submittedName>
</protein>
<gene>
    <name evidence="1" type="ORF">Scep_030498</name>
</gene>
<organism evidence="1 2">
    <name type="scientific">Stephania cephalantha</name>
    <dbReference type="NCBI Taxonomy" id="152367"/>
    <lineage>
        <taxon>Eukaryota</taxon>
        <taxon>Viridiplantae</taxon>
        <taxon>Streptophyta</taxon>
        <taxon>Embryophyta</taxon>
        <taxon>Tracheophyta</taxon>
        <taxon>Spermatophyta</taxon>
        <taxon>Magnoliopsida</taxon>
        <taxon>Ranunculales</taxon>
        <taxon>Menispermaceae</taxon>
        <taxon>Menispermoideae</taxon>
        <taxon>Cissampelideae</taxon>
        <taxon>Stephania</taxon>
    </lineage>
</organism>
<dbReference type="Proteomes" id="UP001419268">
    <property type="component" value="Unassembled WGS sequence"/>
</dbReference>
<name>A0AAP0HGJ3_9MAGN</name>
<dbReference type="EMBL" id="JBBNAG010000013">
    <property type="protein sequence ID" value="KAK9084027.1"/>
    <property type="molecule type" value="Genomic_DNA"/>
</dbReference>
<accession>A0AAP0HGJ3</accession>